<evidence type="ECO:0000313" key="2">
    <source>
        <dbReference type="EMBL" id="KNC87843.1"/>
    </source>
</evidence>
<dbReference type="RefSeq" id="XP_014161745.1">
    <property type="nucleotide sequence ID" value="XM_014306270.1"/>
</dbReference>
<dbReference type="AlphaFoldDB" id="A0A0L0GHM0"/>
<dbReference type="Proteomes" id="UP000054560">
    <property type="component" value="Unassembled WGS sequence"/>
</dbReference>
<dbReference type="GeneID" id="25900604"/>
<keyword evidence="3" id="KW-1185">Reference proteome</keyword>
<organism evidence="2 3">
    <name type="scientific">Sphaeroforma arctica JP610</name>
    <dbReference type="NCBI Taxonomy" id="667725"/>
    <lineage>
        <taxon>Eukaryota</taxon>
        <taxon>Ichthyosporea</taxon>
        <taxon>Ichthyophonida</taxon>
        <taxon>Sphaeroforma</taxon>
    </lineage>
</organism>
<proteinExistence type="predicted"/>
<feature type="region of interest" description="Disordered" evidence="1">
    <location>
        <begin position="547"/>
        <end position="566"/>
    </location>
</feature>
<accession>A0A0L0GHM0</accession>
<gene>
    <name evidence="2" type="ORF">SARC_00100</name>
</gene>
<protein>
    <submittedName>
        <fullName evidence="2">Uncharacterized protein</fullName>
    </submittedName>
</protein>
<dbReference type="EMBL" id="KQ241598">
    <property type="protein sequence ID" value="KNC87843.1"/>
    <property type="molecule type" value="Genomic_DNA"/>
</dbReference>
<reference evidence="2 3" key="1">
    <citation type="submission" date="2011-02" db="EMBL/GenBank/DDBJ databases">
        <title>The Genome Sequence of Sphaeroforma arctica JP610.</title>
        <authorList>
            <consortium name="The Broad Institute Genome Sequencing Platform"/>
            <person name="Russ C."/>
            <person name="Cuomo C."/>
            <person name="Young S.K."/>
            <person name="Zeng Q."/>
            <person name="Gargeya S."/>
            <person name="Alvarado L."/>
            <person name="Berlin A."/>
            <person name="Chapman S.B."/>
            <person name="Chen Z."/>
            <person name="Freedman E."/>
            <person name="Gellesch M."/>
            <person name="Goldberg J."/>
            <person name="Griggs A."/>
            <person name="Gujja S."/>
            <person name="Heilman E."/>
            <person name="Heiman D."/>
            <person name="Howarth C."/>
            <person name="Mehta T."/>
            <person name="Neiman D."/>
            <person name="Pearson M."/>
            <person name="Roberts A."/>
            <person name="Saif S."/>
            <person name="Shea T."/>
            <person name="Shenoy N."/>
            <person name="Sisk P."/>
            <person name="Stolte C."/>
            <person name="Sykes S."/>
            <person name="White J."/>
            <person name="Yandava C."/>
            <person name="Burger G."/>
            <person name="Gray M.W."/>
            <person name="Holland P.W.H."/>
            <person name="King N."/>
            <person name="Lang F.B.F."/>
            <person name="Roger A.J."/>
            <person name="Ruiz-Trillo I."/>
            <person name="Haas B."/>
            <person name="Nusbaum C."/>
            <person name="Birren B."/>
        </authorList>
    </citation>
    <scope>NUCLEOTIDE SEQUENCE [LARGE SCALE GENOMIC DNA]</scope>
    <source>
        <strain evidence="2 3">JP610</strain>
    </source>
</reference>
<evidence type="ECO:0000313" key="3">
    <source>
        <dbReference type="Proteomes" id="UP000054560"/>
    </source>
</evidence>
<name>A0A0L0GHM0_9EUKA</name>
<evidence type="ECO:0000256" key="1">
    <source>
        <dbReference type="SAM" id="MobiDB-lite"/>
    </source>
</evidence>
<sequence>MSTLARYAVMHHPRLWRFALAELVYPRDRESLVPTELVYPHNLESFAPLDDTTSQLLGRIPQFLEQEPRFVPIRLVVQCGPKWRAGLLVVSAADATIEILVPTSGELPFSEETVADALYDILPLEIGDFNIVLVTVPPFASRNALAYITFYYQLRYVEELLLSPNEATRALEDVGRKGLSVFRAALDRFKAVYKKPPVPGTEVVNVGDSPPLPQVVSDDWRPAPGSVFLQMPHVVAVQHGLQAILPGTYNQLNFTALTAETYASSWATTRWRDVIGRLYPSACASVSTLELFYNTNTRRLSNWGGMLRLVRACNAQDGVRYIFIIMHLHKPGDWDHANTLILDKRTGKIERFEPHGCNNRVLQQELDDQLSAYVAKRLSHLGFWYVPLHLSCPTTGPQLRNPRDEGFCNAWTMLFLHIRVAFPDLAMGEIHDYFASISHRQLQRTITAYAGAINEFAEAYETYLVPGARVVSGRDPRLVRVIASTVSEDRVLITYGENQERTKNMDVRWLMLLDIPAELMVRGRLGTILPDMYADFMAMAASGHGRRERKRDRNYGDYASENDDSD</sequence>